<sequence>MQWGPFSRVRSSYGAKLALSLVAVMGISVSYGVLVYLRAEGLGAAGAEIRSGLIGMTLLTVIGLALIGVTVGSNTVISLRQLTAKAERMADGDLDVPLQTGRTDEIGRLFRAFDAMRSSLRSEIDDAETAREEA</sequence>
<name>A0ABD5T6G0_9EURY</name>
<dbReference type="CDD" id="cd06225">
    <property type="entry name" value="HAMP"/>
    <property type="match status" value="1"/>
</dbReference>
<evidence type="ECO:0000259" key="3">
    <source>
        <dbReference type="PROSITE" id="PS50885"/>
    </source>
</evidence>
<evidence type="ECO:0000256" key="2">
    <source>
        <dbReference type="SAM" id="Phobius"/>
    </source>
</evidence>
<dbReference type="Proteomes" id="UP001596274">
    <property type="component" value="Unassembled WGS sequence"/>
</dbReference>
<dbReference type="SMART" id="SM00304">
    <property type="entry name" value="HAMP"/>
    <property type="match status" value="1"/>
</dbReference>
<reference evidence="4 5" key="1">
    <citation type="journal article" date="2019" name="Int. J. Syst. Evol. Microbiol.">
        <title>The Global Catalogue of Microorganisms (GCM) 10K type strain sequencing project: providing services to taxonomists for standard genome sequencing and annotation.</title>
        <authorList>
            <consortium name="The Broad Institute Genomics Platform"/>
            <consortium name="The Broad Institute Genome Sequencing Center for Infectious Disease"/>
            <person name="Wu L."/>
            <person name="Ma J."/>
        </authorList>
    </citation>
    <scope>NUCLEOTIDE SEQUENCE [LARGE SCALE GENOMIC DNA]</scope>
    <source>
        <strain evidence="4 5">PJ61</strain>
    </source>
</reference>
<comment type="caution">
    <text evidence="4">The sequence shown here is derived from an EMBL/GenBank/DDBJ whole genome shotgun (WGS) entry which is preliminary data.</text>
</comment>
<dbReference type="EMBL" id="JBHSWT010000370">
    <property type="protein sequence ID" value="MFC6771417.1"/>
    <property type="molecule type" value="Genomic_DNA"/>
</dbReference>
<keyword evidence="1" id="KW-0807">Transducer</keyword>
<dbReference type="InterPro" id="IPR003660">
    <property type="entry name" value="HAMP_dom"/>
</dbReference>
<dbReference type="Gene3D" id="6.10.250.1910">
    <property type="match status" value="1"/>
</dbReference>
<organism evidence="4 5">
    <name type="scientific">Halorubrum pallidum</name>
    <dbReference type="NCBI Taxonomy" id="1526114"/>
    <lineage>
        <taxon>Archaea</taxon>
        <taxon>Methanobacteriati</taxon>
        <taxon>Methanobacteriota</taxon>
        <taxon>Stenosarchaea group</taxon>
        <taxon>Halobacteria</taxon>
        <taxon>Halobacteriales</taxon>
        <taxon>Haloferacaceae</taxon>
        <taxon>Halorubrum</taxon>
    </lineage>
</organism>
<keyword evidence="5" id="KW-1185">Reference proteome</keyword>
<feature type="non-terminal residue" evidence="4">
    <location>
        <position position="134"/>
    </location>
</feature>
<proteinExistence type="predicted"/>
<dbReference type="AlphaFoldDB" id="A0ABD5T6G0"/>
<evidence type="ECO:0000256" key="1">
    <source>
        <dbReference type="ARBA" id="ARBA00023224"/>
    </source>
</evidence>
<dbReference type="PROSITE" id="PS50885">
    <property type="entry name" value="HAMP"/>
    <property type="match status" value="1"/>
</dbReference>
<dbReference type="GO" id="GO:0007165">
    <property type="term" value="P:signal transduction"/>
    <property type="evidence" value="ECO:0007669"/>
    <property type="project" value="UniProtKB-KW"/>
</dbReference>
<feature type="domain" description="HAMP" evidence="3">
    <location>
        <begin position="79"/>
        <end position="125"/>
    </location>
</feature>
<gene>
    <name evidence="4" type="ORF">ACFQDD_07810</name>
</gene>
<dbReference type="SUPFAM" id="SSF158472">
    <property type="entry name" value="HAMP domain-like"/>
    <property type="match status" value="1"/>
</dbReference>
<protein>
    <submittedName>
        <fullName evidence="4">HAMP domain-containing protein</fullName>
    </submittedName>
</protein>
<dbReference type="Pfam" id="PF00672">
    <property type="entry name" value="HAMP"/>
    <property type="match status" value="1"/>
</dbReference>
<keyword evidence="2" id="KW-0812">Transmembrane</keyword>
<evidence type="ECO:0000313" key="4">
    <source>
        <dbReference type="EMBL" id="MFC6771417.1"/>
    </source>
</evidence>
<keyword evidence="2" id="KW-0472">Membrane</keyword>
<feature type="transmembrane region" description="Helical" evidence="2">
    <location>
        <begin position="17"/>
        <end position="37"/>
    </location>
</feature>
<evidence type="ECO:0000313" key="5">
    <source>
        <dbReference type="Proteomes" id="UP001596274"/>
    </source>
</evidence>
<feature type="transmembrane region" description="Helical" evidence="2">
    <location>
        <begin position="57"/>
        <end position="79"/>
    </location>
</feature>
<keyword evidence="2" id="KW-1133">Transmembrane helix</keyword>
<accession>A0ABD5T6G0</accession>